<dbReference type="SUPFAM" id="SSF46785">
    <property type="entry name" value="Winged helix' DNA-binding domain"/>
    <property type="match status" value="1"/>
</dbReference>
<gene>
    <name evidence="3" type="ORF">M8330_12895</name>
</gene>
<evidence type="ECO:0000256" key="1">
    <source>
        <dbReference type="SAM" id="MobiDB-lite"/>
    </source>
</evidence>
<feature type="domain" description="HTH marR-type" evidence="2">
    <location>
        <begin position="45"/>
        <end position="141"/>
    </location>
</feature>
<accession>A0A9X2IFC5</accession>
<evidence type="ECO:0000313" key="3">
    <source>
        <dbReference type="EMBL" id="MCM0621187.1"/>
    </source>
</evidence>
<dbReference type="Proteomes" id="UP001139485">
    <property type="component" value="Unassembled WGS sequence"/>
</dbReference>
<evidence type="ECO:0000313" key="4">
    <source>
        <dbReference type="Proteomes" id="UP001139485"/>
    </source>
</evidence>
<feature type="compositionally biased region" description="Low complexity" evidence="1">
    <location>
        <begin position="1"/>
        <end position="18"/>
    </location>
</feature>
<dbReference type="InterPro" id="IPR000835">
    <property type="entry name" value="HTH_MarR-typ"/>
</dbReference>
<keyword evidence="4" id="KW-1185">Reference proteome</keyword>
<proteinExistence type="predicted"/>
<dbReference type="InterPro" id="IPR036388">
    <property type="entry name" value="WH-like_DNA-bd_sf"/>
</dbReference>
<dbReference type="AlphaFoldDB" id="A0A9X2IFC5"/>
<organism evidence="3 4">
    <name type="scientific">Nocardioides bruguierae</name>
    <dbReference type="NCBI Taxonomy" id="2945102"/>
    <lineage>
        <taxon>Bacteria</taxon>
        <taxon>Bacillati</taxon>
        <taxon>Actinomycetota</taxon>
        <taxon>Actinomycetes</taxon>
        <taxon>Propionibacteriales</taxon>
        <taxon>Nocardioidaceae</taxon>
        <taxon>Nocardioides</taxon>
    </lineage>
</organism>
<dbReference type="EMBL" id="JAMOIL010000015">
    <property type="protein sequence ID" value="MCM0621187.1"/>
    <property type="molecule type" value="Genomic_DNA"/>
</dbReference>
<reference evidence="3" key="1">
    <citation type="submission" date="2022-05" db="EMBL/GenBank/DDBJ databases">
        <authorList>
            <person name="Tuo L."/>
        </authorList>
    </citation>
    <scope>NUCLEOTIDE SEQUENCE</scope>
    <source>
        <strain evidence="3">BSK12Z-4</strain>
    </source>
</reference>
<evidence type="ECO:0000259" key="2">
    <source>
        <dbReference type="SMART" id="SM00347"/>
    </source>
</evidence>
<feature type="region of interest" description="Disordered" evidence="1">
    <location>
        <begin position="1"/>
        <end position="23"/>
    </location>
</feature>
<dbReference type="Gene3D" id="1.10.10.10">
    <property type="entry name" value="Winged helix-like DNA-binding domain superfamily/Winged helix DNA-binding domain"/>
    <property type="match status" value="1"/>
</dbReference>
<comment type="caution">
    <text evidence="3">The sequence shown here is derived from an EMBL/GenBank/DDBJ whole genome shotgun (WGS) entry which is preliminary data.</text>
</comment>
<protein>
    <submittedName>
        <fullName evidence="3">MarR family winged helix-turn-helix transcriptional regulator</fullName>
    </submittedName>
</protein>
<dbReference type="SMART" id="SM00347">
    <property type="entry name" value="HTH_MARR"/>
    <property type="match status" value="1"/>
</dbReference>
<dbReference type="GO" id="GO:0003700">
    <property type="term" value="F:DNA-binding transcription factor activity"/>
    <property type="evidence" value="ECO:0007669"/>
    <property type="project" value="InterPro"/>
</dbReference>
<sequence>MSGSPRTDAPPATAETAPGDPHEDATLRALGLEVLRINRRGLVNPTGTRLDGSAYKILMALRHHGPLSVGGLGEHLHLDASTTSRQVKAAVGAGLVERTLGEDGAHLVRPTPAGTTAYEKDSAVRAVHWRAVVRELGPERARRLAEDLAALNEAIDATQA</sequence>
<dbReference type="InterPro" id="IPR036390">
    <property type="entry name" value="WH_DNA-bd_sf"/>
</dbReference>
<dbReference type="Pfam" id="PF12802">
    <property type="entry name" value="MarR_2"/>
    <property type="match status" value="1"/>
</dbReference>
<name>A0A9X2IFC5_9ACTN</name>
<dbReference type="RefSeq" id="WP_250827665.1">
    <property type="nucleotide sequence ID" value="NZ_JAMOIL010000015.1"/>
</dbReference>